<evidence type="ECO:0000313" key="2">
    <source>
        <dbReference type="EMBL" id="SEA45047.1"/>
    </source>
</evidence>
<dbReference type="STRING" id="658218.SAMN05216562_3154"/>
<name>A0A1H4BAB2_9GAMM</name>
<feature type="transmembrane region" description="Helical" evidence="1">
    <location>
        <begin position="105"/>
        <end position="127"/>
    </location>
</feature>
<dbReference type="EMBL" id="FNQO01000005">
    <property type="protein sequence ID" value="SEA45047.1"/>
    <property type="molecule type" value="Genomic_DNA"/>
</dbReference>
<proteinExistence type="predicted"/>
<organism evidence="2 3">
    <name type="scientific">Microbulbifer marinus</name>
    <dbReference type="NCBI Taxonomy" id="658218"/>
    <lineage>
        <taxon>Bacteria</taxon>
        <taxon>Pseudomonadati</taxon>
        <taxon>Pseudomonadota</taxon>
        <taxon>Gammaproteobacteria</taxon>
        <taxon>Cellvibrionales</taxon>
        <taxon>Microbulbiferaceae</taxon>
        <taxon>Microbulbifer</taxon>
    </lineage>
</organism>
<dbReference type="AlphaFoldDB" id="A0A1H4BAB2"/>
<gene>
    <name evidence="2" type="ORF">SAMN05216562_3154</name>
</gene>
<evidence type="ECO:0000313" key="3">
    <source>
        <dbReference type="Proteomes" id="UP000198658"/>
    </source>
</evidence>
<dbReference type="OrthoDB" id="8850092at2"/>
<keyword evidence="3" id="KW-1185">Reference proteome</keyword>
<feature type="transmembrane region" description="Helical" evidence="1">
    <location>
        <begin position="183"/>
        <end position="206"/>
    </location>
</feature>
<protein>
    <submittedName>
        <fullName evidence="2">Uncharacterized protein</fullName>
    </submittedName>
</protein>
<reference evidence="3" key="1">
    <citation type="submission" date="2016-10" db="EMBL/GenBank/DDBJ databases">
        <authorList>
            <person name="Varghese N."/>
            <person name="Submissions S."/>
        </authorList>
    </citation>
    <scope>NUCLEOTIDE SEQUENCE [LARGE SCALE GENOMIC DNA]</scope>
    <source>
        <strain evidence="3">CGMCC 1.10657</strain>
    </source>
</reference>
<sequence length="208" mass="22481">MWLAMILFGAFHGLNPGMGWLFALTLGLQQRSERVIWLSLLPIALGHAIAVIAVVLLVLAGLQFVPLATVQRFSALALLAFGFYKLFNYYRHPRWVGMKVGSGDLLLWSFLMASAHGAGLMLVPALLGGSDAAHAHHGAHALPEGAGMFLAVGLHTLTMLLVMGAVAWIVYRKLGLAVLRSSWINFDLIWAVALLIVGSLALWMSFAP</sequence>
<keyword evidence="1" id="KW-1133">Transmembrane helix</keyword>
<keyword evidence="1" id="KW-0812">Transmembrane</keyword>
<keyword evidence="1" id="KW-0472">Membrane</keyword>
<accession>A0A1H4BAB2</accession>
<feature type="transmembrane region" description="Helical" evidence="1">
    <location>
        <begin position="6"/>
        <end position="28"/>
    </location>
</feature>
<feature type="transmembrane region" description="Helical" evidence="1">
    <location>
        <begin position="35"/>
        <end position="58"/>
    </location>
</feature>
<feature type="transmembrane region" description="Helical" evidence="1">
    <location>
        <begin position="64"/>
        <end position="84"/>
    </location>
</feature>
<dbReference type="Proteomes" id="UP000198658">
    <property type="component" value="Unassembled WGS sequence"/>
</dbReference>
<evidence type="ECO:0000256" key="1">
    <source>
        <dbReference type="SAM" id="Phobius"/>
    </source>
</evidence>
<feature type="transmembrane region" description="Helical" evidence="1">
    <location>
        <begin position="147"/>
        <end position="171"/>
    </location>
</feature>